<feature type="binding site" evidence="12 13">
    <location>
        <position position="91"/>
    </location>
    <ligand>
        <name>ATP</name>
        <dbReference type="ChEBI" id="CHEBI:30616"/>
    </ligand>
</feature>
<evidence type="ECO:0000313" key="16">
    <source>
        <dbReference type="EMBL" id="CYV37444.1"/>
    </source>
</evidence>
<feature type="binding site" evidence="12 13">
    <location>
        <position position="85"/>
    </location>
    <ligand>
        <name>ATP</name>
        <dbReference type="ChEBI" id="CHEBI:30616"/>
    </ligand>
</feature>
<protein>
    <recommendedName>
        <fullName evidence="4 12">Nucleoside diphosphate kinase</fullName>
        <shortName evidence="12">NDK</shortName>
        <shortName evidence="12">NDP kinase</shortName>
        <ecNumber evidence="3 12">2.7.4.6</ecNumber>
    </recommendedName>
    <alternativeName>
        <fullName evidence="12">Nucleoside-2-P kinase</fullName>
    </alternativeName>
</protein>
<feature type="active site" description="Pros-phosphohistidine intermediate" evidence="12 13">
    <location>
        <position position="119"/>
    </location>
</feature>
<dbReference type="RefSeq" id="WP_044678880.1">
    <property type="nucleotide sequence ID" value="NZ_CEDF01000061.1"/>
</dbReference>
<dbReference type="GO" id="GO:0006228">
    <property type="term" value="P:UTP biosynthetic process"/>
    <property type="evidence" value="ECO:0007669"/>
    <property type="project" value="UniProtKB-UniRule"/>
</dbReference>
<comment type="cofactor">
    <cofactor evidence="1 12">
        <name>Mg(2+)</name>
        <dbReference type="ChEBI" id="CHEBI:18420"/>
    </cofactor>
</comment>
<dbReference type="HAMAP" id="MF_00451">
    <property type="entry name" value="NDP_kinase"/>
    <property type="match status" value="1"/>
</dbReference>
<keyword evidence="11 12" id="KW-0546">Nucleotide metabolism</keyword>
<keyword evidence="10 12" id="KW-0460">Magnesium</keyword>
<comment type="subunit">
    <text evidence="12">Homotetramer.</text>
</comment>
<accession>A0A0Z8IUW8</accession>
<feature type="binding site" evidence="12 13">
    <location>
        <position position="57"/>
    </location>
    <ligand>
        <name>ATP</name>
        <dbReference type="ChEBI" id="CHEBI:30616"/>
    </ligand>
</feature>
<evidence type="ECO:0000259" key="15">
    <source>
        <dbReference type="SMART" id="SM00562"/>
    </source>
</evidence>
<dbReference type="PRINTS" id="PR01243">
    <property type="entry name" value="NUCDPKINASE"/>
</dbReference>
<comment type="similarity">
    <text evidence="2 12 13 14">Belongs to the NDK family.</text>
</comment>
<dbReference type="GO" id="GO:0005737">
    <property type="term" value="C:cytoplasm"/>
    <property type="evidence" value="ECO:0007669"/>
    <property type="project" value="UniProtKB-SubCell"/>
</dbReference>
<proteinExistence type="inferred from homology"/>
<dbReference type="CDD" id="cd04413">
    <property type="entry name" value="NDPk_I"/>
    <property type="match status" value="1"/>
</dbReference>
<evidence type="ECO:0000256" key="6">
    <source>
        <dbReference type="ARBA" id="ARBA00022723"/>
    </source>
</evidence>
<dbReference type="GO" id="GO:0006241">
    <property type="term" value="P:CTP biosynthetic process"/>
    <property type="evidence" value="ECO:0007669"/>
    <property type="project" value="UniProtKB-UniRule"/>
</dbReference>
<evidence type="ECO:0000256" key="8">
    <source>
        <dbReference type="ARBA" id="ARBA00022777"/>
    </source>
</evidence>
<keyword evidence="5 12" id="KW-0808">Transferase</keyword>
<dbReference type="SMART" id="SM00562">
    <property type="entry name" value="NDK"/>
    <property type="match status" value="1"/>
</dbReference>
<feature type="domain" description="Nucleoside diphosphate kinase-like" evidence="15">
    <location>
        <begin position="1"/>
        <end position="142"/>
    </location>
</feature>
<dbReference type="Pfam" id="PF00334">
    <property type="entry name" value="NDK"/>
    <property type="match status" value="1"/>
</dbReference>
<sequence>MERTFFIIKPDALKRGLAGQILSRIERRGFQIRDLKMVTATEELISQHYEHLIDKPFFPQLVQYMTSGPMIAGIIEGPEIIKSWRDMMGATNPVNALPGTIRGDFATAPVEGIVANVVHGSDSAEAAEREIGLWLGNSRADT</sequence>
<dbReference type="InterPro" id="IPR034907">
    <property type="entry name" value="NDK-like_dom"/>
</dbReference>
<dbReference type="AlphaFoldDB" id="A0A0Z8IUW8"/>
<dbReference type="GO" id="GO:0005524">
    <property type="term" value="F:ATP binding"/>
    <property type="evidence" value="ECO:0007669"/>
    <property type="project" value="UniProtKB-UniRule"/>
</dbReference>
<evidence type="ECO:0000256" key="14">
    <source>
        <dbReference type="RuleBase" id="RU004011"/>
    </source>
</evidence>
<feature type="binding site" evidence="12 13">
    <location>
        <position position="116"/>
    </location>
    <ligand>
        <name>ATP</name>
        <dbReference type="ChEBI" id="CHEBI:30616"/>
    </ligand>
</feature>
<dbReference type="PANTHER" id="PTHR11349">
    <property type="entry name" value="NUCLEOSIDE DIPHOSPHATE KINASE"/>
    <property type="match status" value="1"/>
</dbReference>
<evidence type="ECO:0000256" key="10">
    <source>
        <dbReference type="ARBA" id="ARBA00022842"/>
    </source>
</evidence>
<dbReference type="EMBL" id="FIIC01000001">
    <property type="protein sequence ID" value="CYV37444.1"/>
    <property type="molecule type" value="Genomic_DNA"/>
</dbReference>
<keyword evidence="12" id="KW-0597">Phosphoprotein</keyword>
<keyword evidence="6 12" id="KW-0479">Metal-binding</keyword>
<keyword evidence="7 12" id="KW-0547">Nucleotide-binding</keyword>
<dbReference type="Gene3D" id="3.30.70.141">
    <property type="entry name" value="Nucleoside diphosphate kinase-like domain"/>
    <property type="match status" value="1"/>
</dbReference>
<evidence type="ECO:0000256" key="13">
    <source>
        <dbReference type="PROSITE-ProRule" id="PRU00706"/>
    </source>
</evidence>
<dbReference type="NCBIfam" id="NF001908">
    <property type="entry name" value="PRK00668.1"/>
    <property type="match status" value="1"/>
</dbReference>
<reference evidence="16 17" key="1">
    <citation type="submission" date="2016-02" db="EMBL/GenBank/DDBJ databases">
        <authorList>
            <consortium name="Pathogen Informatics"/>
        </authorList>
    </citation>
    <scope>NUCLEOTIDE SEQUENCE [LARGE SCALE GENOMIC DNA]</scope>
    <source>
        <strain evidence="16 17">LSS79</strain>
    </source>
</reference>
<evidence type="ECO:0000256" key="5">
    <source>
        <dbReference type="ARBA" id="ARBA00022679"/>
    </source>
</evidence>
<dbReference type="GO" id="GO:0006183">
    <property type="term" value="P:GTP biosynthetic process"/>
    <property type="evidence" value="ECO:0007669"/>
    <property type="project" value="UniProtKB-UniRule"/>
</dbReference>
<comment type="catalytic activity">
    <reaction evidence="12">
        <text>a 2'-deoxyribonucleoside 5'-diphosphate + ATP = a 2'-deoxyribonucleoside 5'-triphosphate + ADP</text>
        <dbReference type="Rhea" id="RHEA:44640"/>
        <dbReference type="ChEBI" id="CHEBI:30616"/>
        <dbReference type="ChEBI" id="CHEBI:61560"/>
        <dbReference type="ChEBI" id="CHEBI:73316"/>
        <dbReference type="ChEBI" id="CHEBI:456216"/>
        <dbReference type="EC" id="2.7.4.6"/>
    </reaction>
</comment>
<dbReference type="EC" id="2.7.4.6" evidence="3 12"/>
<dbReference type="InterPro" id="IPR001564">
    <property type="entry name" value="Nucleoside_diP_kinase"/>
</dbReference>
<feature type="binding site" evidence="12 13">
    <location>
        <position position="9"/>
    </location>
    <ligand>
        <name>ATP</name>
        <dbReference type="ChEBI" id="CHEBI:30616"/>
    </ligand>
</feature>
<keyword evidence="9 12" id="KW-0067">ATP-binding</keyword>
<name>A0A0Z8IUW8_STRSU</name>
<evidence type="ECO:0000256" key="12">
    <source>
        <dbReference type="HAMAP-Rule" id="MF_00451"/>
    </source>
</evidence>
<feature type="binding site" evidence="12 13">
    <location>
        <position position="102"/>
    </location>
    <ligand>
        <name>ATP</name>
        <dbReference type="ChEBI" id="CHEBI:30616"/>
    </ligand>
</feature>
<evidence type="ECO:0000256" key="4">
    <source>
        <dbReference type="ARBA" id="ARBA00017632"/>
    </source>
</evidence>
<organism evidence="16 17">
    <name type="scientific">Streptococcus suis</name>
    <dbReference type="NCBI Taxonomy" id="1307"/>
    <lineage>
        <taxon>Bacteria</taxon>
        <taxon>Bacillati</taxon>
        <taxon>Bacillota</taxon>
        <taxon>Bacilli</taxon>
        <taxon>Lactobacillales</taxon>
        <taxon>Streptococcaceae</taxon>
        <taxon>Streptococcus</taxon>
    </lineage>
</organism>
<dbReference type="InterPro" id="IPR036850">
    <property type="entry name" value="NDK-like_dom_sf"/>
</dbReference>
<dbReference type="GO" id="GO:0004550">
    <property type="term" value="F:nucleoside diphosphate kinase activity"/>
    <property type="evidence" value="ECO:0007669"/>
    <property type="project" value="UniProtKB-UniRule"/>
</dbReference>
<keyword evidence="8 12" id="KW-0418">Kinase</keyword>
<evidence type="ECO:0000313" key="17">
    <source>
        <dbReference type="Proteomes" id="UP000075193"/>
    </source>
</evidence>
<comment type="function">
    <text evidence="12">Major role in the synthesis of nucleoside triphosphates other than ATP. The ATP gamma phosphate is transferred to the NDP beta phosphate via a ping-pong mechanism, using a phosphorylated active-site intermediate.</text>
</comment>
<gene>
    <name evidence="12 16" type="primary">ndk</name>
    <name evidence="16" type="ORF">ERS132441_00074</name>
</gene>
<dbReference type="FunFam" id="3.30.70.141:FF:000003">
    <property type="entry name" value="Nucleoside diphosphate kinase"/>
    <property type="match status" value="1"/>
</dbReference>
<dbReference type="Proteomes" id="UP000075193">
    <property type="component" value="Unassembled WGS sequence"/>
</dbReference>
<evidence type="ECO:0000256" key="7">
    <source>
        <dbReference type="ARBA" id="ARBA00022741"/>
    </source>
</evidence>
<evidence type="ECO:0000256" key="3">
    <source>
        <dbReference type="ARBA" id="ARBA00012966"/>
    </source>
</evidence>
<evidence type="ECO:0000256" key="1">
    <source>
        <dbReference type="ARBA" id="ARBA00001946"/>
    </source>
</evidence>
<evidence type="ECO:0000256" key="2">
    <source>
        <dbReference type="ARBA" id="ARBA00008142"/>
    </source>
</evidence>
<keyword evidence="12" id="KW-0963">Cytoplasm</keyword>
<evidence type="ECO:0000256" key="9">
    <source>
        <dbReference type="ARBA" id="ARBA00022840"/>
    </source>
</evidence>
<dbReference type="SUPFAM" id="SSF54919">
    <property type="entry name" value="Nucleoside diphosphate kinase, NDK"/>
    <property type="match status" value="1"/>
</dbReference>
<evidence type="ECO:0000256" key="11">
    <source>
        <dbReference type="ARBA" id="ARBA00023080"/>
    </source>
</evidence>
<dbReference type="PROSITE" id="PS51374">
    <property type="entry name" value="NDPK_LIKE"/>
    <property type="match status" value="1"/>
</dbReference>
<comment type="subcellular location">
    <subcellularLocation>
        <location evidence="12">Cytoplasm</location>
    </subcellularLocation>
</comment>
<dbReference type="GO" id="GO:0046872">
    <property type="term" value="F:metal ion binding"/>
    <property type="evidence" value="ECO:0007669"/>
    <property type="project" value="UniProtKB-KW"/>
</dbReference>
<comment type="catalytic activity">
    <reaction evidence="12">
        <text>a ribonucleoside 5'-diphosphate + ATP = a ribonucleoside 5'-triphosphate + ADP</text>
        <dbReference type="Rhea" id="RHEA:18113"/>
        <dbReference type="ChEBI" id="CHEBI:30616"/>
        <dbReference type="ChEBI" id="CHEBI:57930"/>
        <dbReference type="ChEBI" id="CHEBI:61557"/>
        <dbReference type="ChEBI" id="CHEBI:456216"/>
        <dbReference type="EC" id="2.7.4.6"/>
    </reaction>
</comment>